<dbReference type="STRING" id="1302690.BUE76_06780"/>
<evidence type="ECO:0008006" key="3">
    <source>
        <dbReference type="Google" id="ProtNLM"/>
    </source>
</evidence>
<dbReference type="OrthoDB" id="2462219at2"/>
<proteinExistence type="predicted"/>
<dbReference type="AlphaFoldDB" id="A0A1M4WSG5"/>
<dbReference type="SUPFAM" id="SSF52402">
    <property type="entry name" value="Adenine nucleotide alpha hydrolases-like"/>
    <property type="match status" value="1"/>
</dbReference>
<name>A0A1M4WSG5_9BACT</name>
<gene>
    <name evidence="1" type="ORF">SAMN05444008_103125</name>
</gene>
<sequence length="480" mass="55511">MMHKMQYLIGTGAAPVNADWQTVKINAGFLLMHCSELRVEQAVDADGISWWLMGIAVHSDRLSEDPLTVIKKARTSEIKEHYKTWNGRWLLIGNDEIHLDCSGLIGCFYTLVNGRKWVSGSLALLQEIEGLVPRPEVLKHRRGVEWYPLPLSRFEGVYKLLPSQTLNLQTFQPVYRPLPKPIPELSYPEVLDRIQDRFITSLSNLYQTRKRILLPLTSGYDSRLIAAACHTAKISFATYTQDHKHLTLTDFDLPPKIARALQVKHQYIKKGPFSAEKERLYTAHTAGNIDDADKEMFTHGQWDHFGKGDLILRGGVFGVAKCFGYNWFDPPMEIASLRKRYRLPHDEDNFYIQALKEWMKWVEHTPTEGLDWRDRFYLEQRVGGWLSAIEQSLDLRGTERFYIINSHEIISLFYSIPEAKRRTSQAHIDLIERMVPALLQYAFNTRPTGYKSLMIQASKATTMSLPQLYQKFREKFFAAN</sequence>
<reference evidence="1 2" key="1">
    <citation type="submission" date="2016-11" db="EMBL/GenBank/DDBJ databases">
        <authorList>
            <person name="Jaros S."/>
            <person name="Januszkiewicz K."/>
            <person name="Wedrychowicz H."/>
        </authorList>
    </citation>
    <scope>NUCLEOTIDE SEQUENCE [LARGE SCALE GENOMIC DNA]</scope>
    <source>
        <strain evidence="1 2">DSM 26897</strain>
    </source>
</reference>
<dbReference type="Proteomes" id="UP000184368">
    <property type="component" value="Unassembled WGS sequence"/>
</dbReference>
<dbReference type="EMBL" id="FQUO01000003">
    <property type="protein sequence ID" value="SHE84148.1"/>
    <property type="molecule type" value="Genomic_DNA"/>
</dbReference>
<evidence type="ECO:0000313" key="1">
    <source>
        <dbReference type="EMBL" id="SHE84148.1"/>
    </source>
</evidence>
<organism evidence="1 2">
    <name type="scientific">Cnuella takakiae</name>
    <dbReference type="NCBI Taxonomy" id="1302690"/>
    <lineage>
        <taxon>Bacteria</taxon>
        <taxon>Pseudomonadati</taxon>
        <taxon>Bacteroidota</taxon>
        <taxon>Chitinophagia</taxon>
        <taxon>Chitinophagales</taxon>
        <taxon>Chitinophagaceae</taxon>
        <taxon>Cnuella</taxon>
    </lineage>
</organism>
<dbReference type="RefSeq" id="WP_073040598.1">
    <property type="nucleotide sequence ID" value="NZ_FQUO01000003.1"/>
</dbReference>
<accession>A0A1M4WSG5</accession>
<evidence type="ECO:0000313" key="2">
    <source>
        <dbReference type="Proteomes" id="UP000184368"/>
    </source>
</evidence>
<keyword evidence="2" id="KW-1185">Reference proteome</keyword>
<protein>
    <recommendedName>
        <fullName evidence="3">Asparagine synthase (Glutamine-hydrolysing)</fullName>
    </recommendedName>
</protein>